<sequence length="218" mass="24477">MEHLQALMTQKVPAGFSQAIEHSGSLGSRQGSNKFSHSPSSQFQRLDPSLAQFIPFGINVPSIFSSSSFSPSTVPLSSAHGLPLLPPPFPISPPVHQAPHSELEPISELAQKRRAAQAHCADSSLYKEPGLACILNRYTFNPSKTEYPQKVHSAPKYPKKLYVAWFRKNLKGKVSDADRQWQEWGEMETKVELAEWKLCLERIRREQSEQLKLGMIEI</sequence>
<keyword evidence="3" id="KW-1185">Reference proteome</keyword>
<evidence type="ECO:0000313" key="3">
    <source>
        <dbReference type="Proteomes" id="UP000230233"/>
    </source>
</evidence>
<dbReference type="Proteomes" id="UP000230233">
    <property type="component" value="Chromosome II"/>
</dbReference>
<feature type="compositionally biased region" description="Polar residues" evidence="1">
    <location>
        <begin position="25"/>
        <end position="43"/>
    </location>
</feature>
<feature type="region of interest" description="Disordered" evidence="1">
    <location>
        <begin position="22"/>
        <end position="43"/>
    </location>
</feature>
<dbReference type="AlphaFoldDB" id="A0A2G5V9G6"/>
<reference evidence="3" key="1">
    <citation type="submission" date="2017-10" db="EMBL/GenBank/DDBJ databases">
        <title>Rapid genome shrinkage in a self-fertile nematode reveals novel sperm competition proteins.</title>
        <authorList>
            <person name="Yin D."/>
            <person name="Schwarz E.M."/>
            <person name="Thomas C.G."/>
            <person name="Felde R.L."/>
            <person name="Korf I.F."/>
            <person name="Cutter A.D."/>
            <person name="Schartner C.M."/>
            <person name="Ralston E.J."/>
            <person name="Meyer B.J."/>
            <person name="Haag E.S."/>
        </authorList>
    </citation>
    <scope>NUCLEOTIDE SEQUENCE [LARGE SCALE GENOMIC DNA]</scope>
    <source>
        <strain evidence="3">JU1422</strain>
    </source>
</reference>
<gene>
    <name evidence="2" type="primary">Cnig_chr_II.g7404</name>
    <name evidence="2" type="ORF">B9Z55_007404</name>
</gene>
<organism evidence="2 3">
    <name type="scientific">Caenorhabditis nigoni</name>
    <dbReference type="NCBI Taxonomy" id="1611254"/>
    <lineage>
        <taxon>Eukaryota</taxon>
        <taxon>Metazoa</taxon>
        <taxon>Ecdysozoa</taxon>
        <taxon>Nematoda</taxon>
        <taxon>Chromadorea</taxon>
        <taxon>Rhabditida</taxon>
        <taxon>Rhabditina</taxon>
        <taxon>Rhabditomorpha</taxon>
        <taxon>Rhabditoidea</taxon>
        <taxon>Rhabditidae</taxon>
        <taxon>Peloderinae</taxon>
        <taxon>Caenorhabditis</taxon>
    </lineage>
</organism>
<evidence type="ECO:0000313" key="2">
    <source>
        <dbReference type="EMBL" id="PIC48433.1"/>
    </source>
</evidence>
<dbReference type="EMBL" id="PDUG01000002">
    <property type="protein sequence ID" value="PIC48433.1"/>
    <property type="molecule type" value="Genomic_DNA"/>
</dbReference>
<proteinExistence type="predicted"/>
<evidence type="ECO:0000256" key="1">
    <source>
        <dbReference type="SAM" id="MobiDB-lite"/>
    </source>
</evidence>
<accession>A0A2G5V9G6</accession>
<name>A0A2G5V9G6_9PELO</name>
<protein>
    <submittedName>
        <fullName evidence="2">Uncharacterized protein</fullName>
    </submittedName>
</protein>
<comment type="caution">
    <text evidence="2">The sequence shown here is derived from an EMBL/GenBank/DDBJ whole genome shotgun (WGS) entry which is preliminary data.</text>
</comment>